<dbReference type="AlphaFoldDB" id="S9PGP3"/>
<evidence type="ECO:0000256" key="1">
    <source>
        <dbReference type="SAM" id="MobiDB-lite"/>
    </source>
</evidence>
<accession>S9PGP3</accession>
<comment type="caution">
    <text evidence="2">The sequence shown here is derived from an EMBL/GenBank/DDBJ whole genome shotgun (WGS) entry which is preliminary data.</text>
</comment>
<protein>
    <submittedName>
        <fullName evidence="2">Uncharacterized protein</fullName>
    </submittedName>
</protein>
<sequence length="128" mass="13581">MEVVPGRGHGCRGGRVVRGLGRIRPMIGGKRAGIVVGLRGMGPMRGGGIGAGRRRREPDLVGHDHDLEAGVGSATDSEVAVGHTDTSRVPLGLRWGIEQWPCQPPSRSKGPDLLGRVPTVSRFPLLPW</sequence>
<keyword evidence="3" id="KW-1185">Reference proteome</keyword>
<name>S9PGP3_CYSF2</name>
<organism evidence="2 3">
    <name type="scientific">Cystobacter fuscus (strain ATCC 25194 / DSM 2262 / NBRC 100088 / M29)</name>
    <dbReference type="NCBI Taxonomy" id="1242864"/>
    <lineage>
        <taxon>Bacteria</taxon>
        <taxon>Pseudomonadati</taxon>
        <taxon>Myxococcota</taxon>
        <taxon>Myxococcia</taxon>
        <taxon>Myxococcales</taxon>
        <taxon>Cystobacterineae</taxon>
        <taxon>Archangiaceae</taxon>
        <taxon>Cystobacter</taxon>
    </lineage>
</organism>
<proteinExistence type="predicted"/>
<dbReference type="EMBL" id="ANAH02000007">
    <property type="protein sequence ID" value="EPX62246.1"/>
    <property type="molecule type" value="Genomic_DNA"/>
</dbReference>
<evidence type="ECO:0000313" key="2">
    <source>
        <dbReference type="EMBL" id="EPX62246.1"/>
    </source>
</evidence>
<reference evidence="2" key="1">
    <citation type="submission" date="2013-05" db="EMBL/GenBank/DDBJ databases">
        <title>Genome assembly of Cystobacter fuscus DSM 2262.</title>
        <authorList>
            <person name="Sharma G."/>
            <person name="Khatri I."/>
            <person name="Kaur C."/>
            <person name="Mayilraj S."/>
            <person name="Subramanian S."/>
        </authorList>
    </citation>
    <scope>NUCLEOTIDE SEQUENCE [LARGE SCALE GENOMIC DNA]</scope>
    <source>
        <strain evidence="2">DSM 2262</strain>
    </source>
</reference>
<feature type="region of interest" description="Disordered" evidence="1">
    <location>
        <begin position="63"/>
        <end position="85"/>
    </location>
</feature>
<dbReference type="Proteomes" id="UP000011682">
    <property type="component" value="Unassembled WGS sequence"/>
</dbReference>
<gene>
    <name evidence="2" type="ORF">D187_008433</name>
</gene>
<evidence type="ECO:0000313" key="3">
    <source>
        <dbReference type="Proteomes" id="UP000011682"/>
    </source>
</evidence>